<dbReference type="SUPFAM" id="SSF46934">
    <property type="entry name" value="UBA-like"/>
    <property type="match status" value="2"/>
</dbReference>
<keyword evidence="4" id="KW-1185">Reference proteome</keyword>
<dbReference type="InterPro" id="IPR009060">
    <property type="entry name" value="UBA-like_sf"/>
</dbReference>
<accession>A0AAW1L5H4</accession>
<feature type="domain" description="UBA" evidence="2">
    <location>
        <begin position="459"/>
        <end position="499"/>
    </location>
</feature>
<feature type="coiled-coil region" evidence="1">
    <location>
        <begin position="86"/>
        <end position="124"/>
    </location>
</feature>
<evidence type="ECO:0000256" key="1">
    <source>
        <dbReference type="SAM" id="Coils"/>
    </source>
</evidence>
<evidence type="ECO:0000313" key="4">
    <source>
        <dbReference type="Proteomes" id="UP001458880"/>
    </source>
</evidence>
<dbReference type="Proteomes" id="UP001458880">
    <property type="component" value="Unassembled WGS sequence"/>
</dbReference>
<evidence type="ECO:0000313" key="3">
    <source>
        <dbReference type="EMBL" id="KAK9728684.1"/>
    </source>
</evidence>
<dbReference type="PANTHER" id="PTHR12948">
    <property type="entry name" value="NEDD8 ULTIMATE BUSTER-1 BS4 PROTEIN"/>
    <property type="match status" value="1"/>
</dbReference>
<dbReference type="GO" id="GO:2000058">
    <property type="term" value="P:regulation of ubiquitin-dependent protein catabolic process"/>
    <property type="evidence" value="ECO:0007669"/>
    <property type="project" value="TreeGrafter"/>
</dbReference>
<dbReference type="Pfam" id="PF00627">
    <property type="entry name" value="UBA"/>
    <property type="match status" value="1"/>
</dbReference>
<organism evidence="3 4">
    <name type="scientific">Popillia japonica</name>
    <name type="common">Japanese beetle</name>
    <dbReference type="NCBI Taxonomy" id="7064"/>
    <lineage>
        <taxon>Eukaryota</taxon>
        <taxon>Metazoa</taxon>
        <taxon>Ecdysozoa</taxon>
        <taxon>Arthropoda</taxon>
        <taxon>Hexapoda</taxon>
        <taxon>Insecta</taxon>
        <taxon>Pterygota</taxon>
        <taxon>Neoptera</taxon>
        <taxon>Endopterygota</taxon>
        <taxon>Coleoptera</taxon>
        <taxon>Polyphaga</taxon>
        <taxon>Scarabaeiformia</taxon>
        <taxon>Scarabaeidae</taxon>
        <taxon>Rutelinae</taxon>
        <taxon>Popillia</taxon>
    </lineage>
</organism>
<dbReference type="Gene3D" id="1.10.8.10">
    <property type="entry name" value="DNA helicase RuvA subunit, C-terminal domain"/>
    <property type="match status" value="3"/>
</dbReference>
<dbReference type="InterPro" id="IPR039749">
    <property type="entry name" value="NUB1"/>
</dbReference>
<dbReference type="PROSITE" id="PS50030">
    <property type="entry name" value="UBA"/>
    <property type="match status" value="3"/>
</dbReference>
<dbReference type="EMBL" id="JASPKY010000168">
    <property type="protein sequence ID" value="KAK9728684.1"/>
    <property type="molecule type" value="Genomic_DNA"/>
</dbReference>
<dbReference type="CDD" id="cd14291">
    <property type="entry name" value="UBA1_NUB1_like"/>
    <property type="match status" value="1"/>
</dbReference>
<reference evidence="3 4" key="1">
    <citation type="journal article" date="2024" name="BMC Genomics">
        <title>De novo assembly and annotation of Popillia japonica's genome with initial clues to its potential as an invasive pest.</title>
        <authorList>
            <person name="Cucini C."/>
            <person name="Boschi S."/>
            <person name="Funari R."/>
            <person name="Cardaioli E."/>
            <person name="Iannotti N."/>
            <person name="Marturano G."/>
            <person name="Paoli F."/>
            <person name="Bruttini M."/>
            <person name="Carapelli A."/>
            <person name="Frati F."/>
            <person name="Nardi F."/>
        </authorList>
    </citation>
    <scope>NUCLEOTIDE SEQUENCE [LARGE SCALE GENOMIC DNA]</scope>
    <source>
        <strain evidence="3">DMR45628</strain>
    </source>
</reference>
<name>A0AAW1L5H4_POPJA</name>
<gene>
    <name evidence="3" type="ORF">QE152_g17108</name>
</gene>
<sequence length="570" mass="64945">MKKTGRGPMRFMFYKQIDNILGKKPSISCKHTLSSESLHNEVTESAKTVALLDMQDCNPATVENLEPVSELEHHSNPKRRKVTNCKQFLELKKLQEENKMKRHNDLLNLEIKKLEIEKEKLKIKLISGGIIVKDTDNLRSQGFKNATQVLAVILNESITNIKEDENRIREIESTKADTSLLALDDGYMQLEDQCGNTISIPLKEKKALMVAMALHEKDADNEFSQCNSQLLNSVDNYALLNLDIAWCYLCLQSFIHLPEAQERLKRCEDNFHRSYGPNLERLIALKGSIGNEAALFMRLHLLQAIVFYHQNKRQEARNLLLKVSSELSNLKVNEQSLQNLVELGYSHAEARLGLRATNGDVNMAANYINEKRNLREESRRKAVAESIFRKESQKLGLCADGKQYVDPNFVKMLVNMGFGKEAARIALQKTNNIISDSIQYIQENPMPGPSTSKSSEFVSLINELIPELQGAGFDYNMSKLALEKHNGDIMRAAEELLLNNGIINRDMNSEIVDREAGLSKENERKLKELKDDALQRLSQDISMVDDDYLDLTLQKEEMFLKQYLALLEND</sequence>
<keyword evidence="1" id="KW-0175">Coiled coil</keyword>
<dbReference type="PANTHER" id="PTHR12948:SF3">
    <property type="entry name" value="NEDD8 ULTIMATE BUSTER 1"/>
    <property type="match status" value="1"/>
</dbReference>
<comment type="caution">
    <text evidence="3">The sequence shown here is derived from an EMBL/GenBank/DDBJ whole genome shotgun (WGS) entry which is preliminary data.</text>
</comment>
<dbReference type="Pfam" id="PF22562">
    <property type="entry name" value="UBA_7"/>
    <property type="match status" value="1"/>
</dbReference>
<evidence type="ECO:0000259" key="2">
    <source>
        <dbReference type="PROSITE" id="PS50030"/>
    </source>
</evidence>
<dbReference type="InterPro" id="IPR015940">
    <property type="entry name" value="UBA"/>
</dbReference>
<protein>
    <submittedName>
        <fullName evidence="3">UBA/TS-N domain</fullName>
    </submittedName>
</protein>
<proteinExistence type="predicted"/>
<feature type="domain" description="UBA" evidence="2">
    <location>
        <begin position="331"/>
        <end position="371"/>
    </location>
</feature>
<feature type="domain" description="UBA" evidence="2">
    <location>
        <begin position="404"/>
        <end position="444"/>
    </location>
</feature>
<dbReference type="AlphaFoldDB" id="A0AAW1L5H4"/>
<dbReference type="SMART" id="SM00165">
    <property type="entry name" value="UBA"/>
    <property type="match status" value="3"/>
</dbReference>